<dbReference type="PRINTS" id="PR00359">
    <property type="entry name" value="BP450"/>
</dbReference>
<comment type="cofactor">
    <cofactor evidence="1">
        <name>heme</name>
        <dbReference type="ChEBI" id="CHEBI:30413"/>
    </cofactor>
</comment>
<accession>A0ABX8VN60</accession>
<dbReference type="PANTHER" id="PTHR46696">
    <property type="entry name" value="P450, PUTATIVE (EUROFUNG)-RELATED"/>
    <property type="match status" value="1"/>
</dbReference>
<dbReference type="Pfam" id="PF00067">
    <property type="entry name" value="p450"/>
    <property type="match status" value="1"/>
</dbReference>
<dbReference type="InterPro" id="IPR036396">
    <property type="entry name" value="Cyt_P450_sf"/>
</dbReference>
<keyword evidence="3 8" id="KW-0349">Heme</keyword>
<evidence type="ECO:0000256" key="3">
    <source>
        <dbReference type="ARBA" id="ARBA00022617"/>
    </source>
</evidence>
<name>A0ABX8VN60_9MYCO</name>
<sequence>MTAPAQLPFRQSHPLRSPDDLVALQGLGPIHKVLTSVGDEAWLVTGYSLVRRLMDNELLGRTHRDPANAPRSRTSALFGGPIGDFDSEPTDHARMRQLLQPHFGPRHMRTLQPKVEGLCADLLDDMERQGPPADLLTDLALPLPILVICDLLGVPYADRDRFRLWVDDAAFSPDDDVSLKGLESLIGYGMELVSAKRAHPDDDVISRLCDEPDLADFEIATLAMQLLFAGHETTVTQIWVGSLVLLSNPDQWQALLHNPDLVPKAVEEILRAGMTGGVGVPRYARGDIDADGVTIREGDLVLLDPGAANHDPDVFTDPDRVDLARTGAAHVGFGYGLHYCLGAALARLELKTVYSQLIPRFPTLQLCTDPATLNAGFHSLSHGLVALPVTWS</sequence>
<dbReference type="SUPFAM" id="SSF48264">
    <property type="entry name" value="Cytochrome P450"/>
    <property type="match status" value="1"/>
</dbReference>
<dbReference type="InterPro" id="IPR002397">
    <property type="entry name" value="Cyt_P450_B"/>
</dbReference>
<evidence type="ECO:0000256" key="9">
    <source>
        <dbReference type="SAM" id="MobiDB-lite"/>
    </source>
</evidence>
<keyword evidence="6 8" id="KW-0408">Iron</keyword>
<dbReference type="InterPro" id="IPR017972">
    <property type="entry name" value="Cyt_P450_CS"/>
</dbReference>
<reference evidence="10 11" key="1">
    <citation type="submission" date="2021-07" db="EMBL/GenBank/DDBJ databases">
        <title>Whole genome sequencing of non-tuberculosis mycobacteria type-strains.</title>
        <authorList>
            <person name="Igarashi Y."/>
            <person name="Osugi A."/>
            <person name="Mitarai S."/>
        </authorList>
    </citation>
    <scope>NUCLEOTIDE SEQUENCE [LARGE SCALE GENOMIC DNA]</scope>
    <source>
        <strain evidence="10 11">JCM 16370</strain>
    </source>
</reference>
<evidence type="ECO:0000256" key="8">
    <source>
        <dbReference type="RuleBase" id="RU000461"/>
    </source>
</evidence>
<gene>
    <name evidence="10" type="ORF">K0O64_12035</name>
</gene>
<keyword evidence="4 8" id="KW-0479">Metal-binding</keyword>
<dbReference type="Proteomes" id="UP000825367">
    <property type="component" value="Chromosome"/>
</dbReference>
<feature type="region of interest" description="Disordered" evidence="9">
    <location>
        <begin position="62"/>
        <end position="82"/>
    </location>
</feature>
<protein>
    <submittedName>
        <fullName evidence="10">Cytochrome P450</fullName>
    </submittedName>
</protein>
<evidence type="ECO:0000256" key="2">
    <source>
        <dbReference type="ARBA" id="ARBA00010617"/>
    </source>
</evidence>
<dbReference type="PANTHER" id="PTHR46696:SF5">
    <property type="entry name" value="CYTOCHROME P450 BJ-1"/>
    <property type="match status" value="1"/>
</dbReference>
<evidence type="ECO:0000313" key="11">
    <source>
        <dbReference type="Proteomes" id="UP000825367"/>
    </source>
</evidence>
<comment type="similarity">
    <text evidence="2 8">Belongs to the cytochrome P450 family.</text>
</comment>
<organism evidence="10 11">
    <name type="scientific">Mycolicibacterium pallens</name>
    <dbReference type="NCBI Taxonomy" id="370524"/>
    <lineage>
        <taxon>Bacteria</taxon>
        <taxon>Bacillati</taxon>
        <taxon>Actinomycetota</taxon>
        <taxon>Actinomycetes</taxon>
        <taxon>Mycobacteriales</taxon>
        <taxon>Mycobacteriaceae</taxon>
        <taxon>Mycolicibacterium</taxon>
    </lineage>
</organism>
<keyword evidence="11" id="KW-1185">Reference proteome</keyword>
<evidence type="ECO:0000313" key="10">
    <source>
        <dbReference type="EMBL" id="QYL19147.1"/>
    </source>
</evidence>
<evidence type="ECO:0000256" key="4">
    <source>
        <dbReference type="ARBA" id="ARBA00022723"/>
    </source>
</evidence>
<evidence type="ECO:0000256" key="6">
    <source>
        <dbReference type="ARBA" id="ARBA00023004"/>
    </source>
</evidence>
<keyword evidence="7 8" id="KW-0503">Monooxygenase</keyword>
<dbReference type="PROSITE" id="PS00086">
    <property type="entry name" value="CYTOCHROME_P450"/>
    <property type="match status" value="1"/>
</dbReference>
<evidence type="ECO:0000256" key="1">
    <source>
        <dbReference type="ARBA" id="ARBA00001971"/>
    </source>
</evidence>
<proteinExistence type="inferred from homology"/>
<keyword evidence="5 8" id="KW-0560">Oxidoreductase</keyword>
<evidence type="ECO:0000256" key="7">
    <source>
        <dbReference type="ARBA" id="ARBA00023033"/>
    </source>
</evidence>
<dbReference type="CDD" id="cd11031">
    <property type="entry name" value="Cyp158A-like"/>
    <property type="match status" value="1"/>
</dbReference>
<dbReference type="InterPro" id="IPR001128">
    <property type="entry name" value="Cyt_P450"/>
</dbReference>
<evidence type="ECO:0000256" key="5">
    <source>
        <dbReference type="ARBA" id="ARBA00023002"/>
    </source>
</evidence>
<dbReference type="Gene3D" id="1.10.630.10">
    <property type="entry name" value="Cytochrome P450"/>
    <property type="match status" value="1"/>
</dbReference>
<dbReference type="RefSeq" id="WP_096311230.1">
    <property type="nucleotide sequence ID" value="NZ_BAAAVX010000005.1"/>
</dbReference>
<dbReference type="EMBL" id="CP080333">
    <property type="protein sequence ID" value="QYL19147.1"/>
    <property type="molecule type" value="Genomic_DNA"/>
</dbReference>